<dbReference type="PANTHER" id="PTHR33529">
    <property type="entry name" value="SLR0882 PROTEIN-RELATED"/>
    <property type="match status" value="1"/>
</dbReference>
<evidence type="ECO:0000256" key="2">
    <source>
        <dbReference type="ARBA" id="ARBA00004651"/>
    </source>
</evidence>
<comment type="similarity">
    <text evidence="3">Belongs to the LptF/LptG family.</text>
</comment>
<keyword evidence="5 9" id="KW-0812">Transmembrane</keyword>
<accession>A0ABV7ZYR4</accession>
<name>A0ABV7ZYR4_9GAMM</name>
<dbReference type="EMBL" id="JBHRYR010000003">
    <property type="protein sequence ID" value="MFC3853174.1"/>
    <property type="molecule type" value="Genomic_DNA"/>
</dbReference>
<dbReference type="NCBIfam" id="TIGR04408">
    <property type="entry name" value="LptG_lptG"/>
    <property type="match status" value="1"/>
</dbReference>
<evidence type="ECO:0000256" key="9">
    <source>
        <dbReference type="SAM" id="Phobius"/>
    </source>
</evidence>
<evidence type="ECO:0000313" key="10">
    <source>
        <dbReference type="EMBL" id="MFC3853174.1"/>
    </source>
</evidence>
<keyword evidence="4" id="KW-1003">Cell membrane</keyword>
<comment type="subunit">
    <text evidence="8">Component of the lipopolysaccharide transport and assembly complex. The LptBFG transporter is composed of two ATP-binding proteins (LptB) and two transmembrane proteins (LptF and LptG).</text>
</comment>
<feature type="transmembrane region" description="Helical" evidence="9">
    <location>
        <begin position="272"/>
        <end position="290"/>
    </location>
</feature>
<organism evidence="10 11">
    <name type="scientific">Saccharospirillum mangrovi</name>
    <dbReference type="NCBI Taxonomy" id="2161747"/>
    <lineage>
        <taxon>Bacteria</taxon>
        <taxon>Pseudomonadati</taxon>
        <taxon>Pseudomonadota</taxon>
        <taxon>Gammaproteobacteria</taxon>
        <taxon>Oceanospirillales</taxon>
        <taxon>Saccharospirillaceae</taxon>
        <taxon>Saccharospirillum</taxon>
    </lineage>
</organism>
<keyword evidence="7 9" id="KW-0472">Membrane</keyword>
<dbReference type="InterPro" id="IPR005495">
    <property type="entry name" value="LptG/LptF_permease"/>
</dbReference>
<comment type="caution">
    <text evidence="10">The sequence shown here is derived from an EMBL/GenBank/DDBJ whole genome shotgun (WGS) entry which is preliminary data.</text>
</comment>
<comment type="subcellular location">
    <subcellularLocation>
        <location evidence="2">Cell membrane</location>
        <topology evidence="2">Multi-pass membrane protein</topology>
    </subcellularLocation>
</comment>
<feature type="transmembrane region" description="Helical" evidence="9">
    <location>
        <begin position="325"/>
        <end position="349"/>
    </location>
</feature>
<keyword evidence="11" id="KW-1185">Reference proteome</keyword>
<feature type="transmembrane region" description="Helical" evidence="9">
    <location>
        <begin position="102"/>
        <end position="121"/>
    </location>
</feature>
<feature type="transmembrane region" description="Helical" evidence="9">
    <location>
        <begin position="302"/>
        <end position="319"/>
    </location>
</feature>
<dbReference type="PANTHER" id="PTHR33529:SF2">
    <property type="entry name" value="LIPOPOLYSACCHARIDE EXPORT SYSTEM PERMEASE PROTEIN LPTG"/>
    <property type="match status" value="1"/>
</dbReference>
<keyword evidence="6 9" id="KW-1133">Transmembrane helix</keyword>
<dbReference type="InterPro" id="IPR030923">
    <property type="entry name" value="LptG"/>
</dbReference>
<comment type="function">
    <text evidence="1">Part of the ABC transporter complex LptBFG involved in the translocation of lipopolysaccharide (LPS) from the inner membrane to the outer membrane.</text>
</comment>
<evidence type="ECO:0000256" key="3">
    <source>
        <dbReference type="ARBA" id="ARBA00007725"/>
    </source>
</evidence>
<evidence type="ECO:0000256" key="1">
    <source>
        <dbReference type="ARBA" id="ARBA00002265"/>
    </source>
</evidence>
<evidence type="ECO:0000256" key="7">
    <source>
        <dbReference type="ARBA" id="ARBA00023136"/>
    </source>
</evidence>
<evidence type="ECO:0000256" key="5">
    <source>
        <dbReference type="ARBA" id="ARBA00022692"/>
    </source>
</evidence>
<reference evidence="11" key="1">
    <citation type="journal article" date="2019" name="Int. J. Syst. Evol. Microbiol.">
        <title>The Global Catalogue of Microorganisms (GCM) 10K type strain sequencing project: providing services to taxonomists for standard genome sequencing and annotation.</title>
        <authorList>
            <consortium name="The Broad Institute Genomics Platform"/>
            <consortium name="The Broad Institute Genome Sequencing Center for Infectious Disease"/>
            <person name="Wu L."/>
            <person name="Ma J."/>
        </authorList>
    </citation>
    <scope>NUCLEOTIDE SEQUENCE [LARGE SCALE GENOMIC DNA]</scope>
    <source>
        <strain evidence="11">IBRC 10765</strain>
    </source>
</reference>
<dbReference type="Pfam" id="PF03739">
    <property type="entry name" value="LptF_LptG"/>
    <property type="match status" value="1"/>
</dbReference>
<evidence type="ECO:0000313" key="11">
    <source>
        <dbReference type="Proteomes" id="UP001595617"/>
    </source>
</evidence>
<dbReference type="RefSeq" id="WP_380696077.1">
    <property type="nucleotide sequence ID" value="NZ_JBHRYR010000003.1"/>
</dbReference>
<gene>
    <name evidence="10" type="primary">lptG</name>
    <name evidence="10" type="ORF">ACFOOG_10055</name>
</gene>
<evidence type="ECO:0000256" key="8">
    <source>
        <dbReference type="ARBA" id="ARBA00026081"/>
    </source>
</evidence>
<sequence length="353" mass="39271">MILNRYVMGRSLKSILMVLLVFGSLMFLLSYADELARRGDENFNAYHVLVYTLMAIPSELYQFAPFVVMIGTLVSIGGLAASSELTAIRATGVSMARLLSTILMPAFFATIAFFIGGEVFAPGLEQRANFYRADIRQQNVQLQLGSWYQSEQQLIHVGDFVSVDEARNLVLVELNEQQHIRRIIRAASGTLLNDRWELEGVEVIDWADEGGQMMRQSFSERVQEPPLSTDIIVNLSQSLRVISLPALWSRVNFQNTQAVVDPVVALRLWERLSAPLLTMTLSFIGIAFVFGSTRSIAMGTRIFMGIALGLVLQITQQFFGPIGLFIGMTPAVAATLPVFLAFGLGVYLFRRNT</sequence>
<proteinExistence type="inferred from homology"/>
<feature type="transmembrane region" description="Helical" evidence="9">
    <location>
        <begin position="60"/>
        <end position="81"/>
    </location>
</feature>
<evidence type="ECO:0000256" key="4">
    <source>
        <dbReference type="ARBA" id="ARBA00022475"/>
    </source>
</evidence>
<dbReference type="Proteomes" id="UP001595617">
    <property type="component" value="Unassembled WGS sequence"/>
</dbReference>
<protein>
    <submittedName>
        <fullName evidence="10">LPS export ABC transporter permease LptG</fullName>
    </submittedName>
</protein>
<evidence type="ECO:0000256" key="6">
    <source>
        <dbReference type="ARBA" id="ARBA00022989"/>
    </source>
</evidence>